<dbReference type="OrthoDB" id="1707382at2"/>
<dbReference type="AlphaFoldDB" id="C8VYW9"/>
<feature type="transmembrane region" description="Helical" evidence="1">
    <location>
        <begin position="75"/>
        <end position="93"/>
    </location>
</feature>
<evidence type="ECO:0000313" key="3">
    <source>
        <dbReference type="Proteomes" id="UP000002217"/>
    </source>
</evidence>
<reference evidence="2 3" key="1">
    <citation type="journal article" date="2009" name="Stand. Genomic Sci.">
        <title>Complete genome sequence of Desulfotomaculum acetoxidans type strain (5575).</title>
        <authorList>
            <person name="Spring S."/>
            <person name="Lapidus A."/>
            <person name="Schroder M."/>
            <person name="Gleim D."/>
            <person name="Sims D."/>
            <person name="Meincke L."/>
            <person name="Glavina Del Rio T."/>
            <person name="Tice H."/>
            <person name="Copeland A."/>
            <person name="Cheng J.F."/>
            <person name="Lucas S."/>
            <person name="Chen F."/>
            <person name="Nolan M."/>
            <person name="Bruce D."/>
            <person name="Goodwin L."/>
            <person name="Pitluck S."/>
            <person name="Ivanova N."/>
            <person name="Mavromatis K."/>
            <person name="Mikhailova N."/>
            <person name="Pati A."/>
            <person name="Chen A."/>
            <person name="Palaniappan K."/>
            <person name="Land M."/>
            <person name="Hauser L."/>
            <person name="Chang Y.J."/>
            <person name="Jeffries C.D."/>
            <person name="Chain P."/>
            <person name="Saunders E."/>
            <person name="Brettin T."/>
            <person name="Detter J.C."/>
            <person name="Goker M."/>
            <person name="Bristow J."/>
            <person name="Eisen J.A."/>
            <person name="Markowitz V."/>
            <person name="Hugenholtz P."/>
            <person name="Kyrpides N.C."/>
            <person name="Klenk H.P."/>
            <person name="Han C."/>
        </authorList>
    </citation>
    <scope>NUCLEOTIDE SEQUENCE [LARGE SCALE GENOMIC DNA]</scope>
    <source>
        <strain evidence="3">ATCC 49208 / DSM 771 / VKM B-1644</strain>
    </source>
</reference>
<dbReference type="eggNOG" id="COG1300">
    <property type="taxonomic scope" value="Bacteria"/>
</dbReference>
<proteinExistence type="predicted"/>
<dbReference type="EMBL" id="CP001720">
    <property type="protein sequence ID" value="ACV62879.1"/>
    <property type="molecule type" value="Genomic_DNA"/>
</dbReference>
<feature type="transmembrane region" description="Helical" evidence="1">
    <location>
        <begin position="17"/>
        <end position="39"/>
    </location>
</feature>
<protein>
    <submittedName>
        <fullName evidence="2">Stage II sporulation protein M</fullName>
    </submittedName>
</protein>
<feature type="transmembrane region" description="Helical" evidence="1">
    <location>
        <begin position="137"/>
        <end position="158"/>
    </location>
</feature>
<keyword evidence="1" id="KW-0472">Membrane</keyword>
<name>C8VYW9_DESAS</name>
<feature type="transmembrane region" description="Helical" evidence="1">
    <location>
        <begin position="178"/>
        <end position="200"/>
    </location>
</feature>
<gene>
    <name evidence="2" type="ordered locus">Dtox_2050</name>
</gene>
<organism evidence="2 3">
    <name type="scientific">Desulfofarcimen acetoxidans (strain ATCC 49208 / DSM 771 / KCTC 5769 / VKM B-1644 / 5575)</name>
    <name type="common">Desulfotomaculum acetoxidans</name>
    <dbReference type="NCBI Taxonomy" id="485916"/>
    <lineage>
        <taxon>Bacteria</taxon>
        <taxon>Bacillati</taxon>
        <taxon>Bacillota</taxon>
        <taxon>Clostridia</taxon>
        <taxon>Eubacteriales</taxon>
        <taxon>Peptococcaceae</taxon>
        <taxon>Desulfofarcimen</taxon>
    </lineage>
</organism>
<dbReference type="Pfam" id="PF01944">
    <property type="entry name" value="SpoIIM"/>
    <property type="match status" value="1"/>
</dbReference>
<accession>C8VYW9</accession>
<dbReference type="InterPro" id="IPR002798">
    <property type="entry name" value="SpoIIM-like"/>
</dbReference>
<sequence>MYRAPKTSYDSFFKMNIPFYGIVFLVLCLGITLGSIAACNMQGEQSATIQQLLEYFIKQVGTINFSSIDLIKLSFFNDLLLIVVIYFLGLTVIGMPIMLALIFCRGFILGFTVSFLLKEKAYHGIILAFCSILPQNLLYLPALVAAGATSLSFAILLLKRNFGTGIKLWPVFLSYNGLMLTILTLALGSSLIEAYVTPFLTKFAVRMIT</sequence>
<dbReference type="STRING" id="485916.Dtox_2050"/>
<keyword evidence="3" id="KW-1185">Reference proteome</keyword>
<evidence type="ECO:0000256" key="1">
    <source>
        <dbReference type="SAM" id="Phobius"/>
    </source>
</evidence>
<dbReference type="KEGG" id="dae:Dtox_2050"/>
<keyword evidence="1" id="KW-0812">Transmembrane</keyword>
<dbReference type="NCBIfam" id="TIGR02831">
    <property type="entry name" value="spo_II_M"/>
    <property type="match status" value="1"/>
</dbReference>
<dbReference type="Proteomes" id="UP000002217">
    <property type="component" value="Chromosome"/>
</dbReference>
<dbReference type="RefSeq" id="WP_015757583.1">
    <property type="nucleotide sequence ID" value="NC_013216.1"/>
</dbReference>
<dbReference type="HOGENOM" id="CLU_085980_0_0_9"/>
<keyword evidence="1" id="KW-1133">Transmembrane helix</keyword>
<dbReference type="PIRSF" id="PIRSF038973">
    <property type="entry name" value="SpoIIM"/>
    <property type="match status" value="1"/>
</dbReference>
<evidence type="ECO:0000313" key="2">
    <source>
        <dbReference type="EMBL" id="ACV62879.1"/>
    </source>
</evidence>
<dbReference type="InterPro" id="IPR014196">
    <property type="entry name" value="SpoIIM"/>
</dbReference>